<organism evidence="2">
    <name type="scientific">uncultured Thermomicrobiales bacterium</name>
    <dbReference type="NCBI Taxonomy" id="1645740"/>
    <lineage>
        <taxon>Bacteria</taxon>
        <taxon>Pseudomonadati</taxon>
        <taxon>Thermomicrobiota</taxon>
        <taxon>Thermomicrobia</taxon>
        <taxon>Thermomicrobiales</taxon>
        <taxon>environmental samples</taxon>
    </lineage>
</organism>
<gene>
    <name evidence="2" type="ORF">AVDCRST_MAG43-118</name>
</gene>
<feature type="region of interest" description="Disordered" evidence="1">
    <location>
        <begin position="339"/>
        <end position="361"/>
    </location>
</feature>
<accession>A0A6J4U584</accession>
<name>A0A6J4U584_9BACT</name>
<reference evidence="2" key="1">
    <citation type="submission" date="2020-02" db="EMBL/GenBank/DDBJ databases">
        <authorList>
            <person name="Meier V. D."/>
        </authorList>
    </citation>
    <scope>NUCLEOTIDE SEQUENCE</scope>
    <source>
        <strain evidence="2">AVDCRST_MAG43</strain>
    </source>
</reference>
<evidence type="ECO:0000256" key="1">
    <source>
        <dbReference type="SAM" id="MobiDB-lite"/>
    </source>
</evidence>
<dbReference type="EMBL" id="CADCWI010000009">
    <property type="protein sequence ID" value="CAA9540891.1"/>
    <property type="molecule type" value="Genomic_DNA"/>
</dbReference>
<protein>
    <submittedName>
        <fullName evidence="2">Uncharacterized protein</fullName>
    </submittedName>
</protein>
<sequence>MRAFSIASCPLQNGSIAGSRVFLADGRAGRRIDRVKQGTMTFPVERYPPQRISAWRARVPIAFGPGRLTISRVFILCHPDRERTVSSASAIGTLSNPTRWRACSMEIISLHPFDPEIARRYVAALTGEAPPDPSWGEWWNAGLVEARENARSGAEPAINTLTLGLAWALGSHHPSFMHEGFGLTVWEARVDRGVGMLLRPPSRLFTDAGLDVTTARNMPIRLDLQSGLMGGAYIPARLVANVEEIMEARFDRTVRRLAEAGYDPLSTMSLLTEAVAFARQHGLGLYEAMDAVGPDGQAWGNMRVIQPDAKRFGKEFRQRVALAQKPPKVQGARLLDRVFRRHTSPSTPTMNGHNADGTEGR</sequence>
<dbReference type="AlphaFoldDB" id="A0A6J4U584"/>
<evidence type="ECO:0000313" key="2">
    <source>
        <dbReference type="EMBL" id="CAA9540891.1"/>
    </source>
</evidence>
<proteinExistence type="predicted"/>